<feature type="region of interest" description="Disordered" evidence="12">
    <location>
        <begin position="1"/>
        <end position="93"/>
    </location>
</feature>
<dbReference type="Pfam" id="PF00270">
    <property type="entry name" value="DEAD"/>
    <property type="match status" value="1"/>
</dbReference>
<evidence type="ECO:0000259" key="14">
    <source>
        <dbReference type="PROSITE" id="PS51194"/>
    </source>
</evidence>
<sequence length="514" mass="57121">MSSLKDRLDPRPESTQEDNSPKPAPSSEDAEAAGLLSTLDINKNGKPEEPKETESKEVKESKEEPKEEIKEKKDEAKEENDETKKEEKADTKEDSNLIKSTYEVQVKLKDLQADPNSPLYSAKSFEDLGLSEELLKGLYAMKFSKPSKIQEKALPLLLSNPPQNMIGQSQSGTGKTAAFVLNMLSRVDVNVNSPQALCLSPSRELARQTMDVINEMGKYTKVTTGFAIPEAVPKGQSINSQVIVGTPGTVMDLIRRKQLQVSKIKVFVLDEADNMLDQQGLGSQCARVKKTLPKECQLVLFSATFPKAVYDYALGFVPDANEIRLKAEELNVDQIKQLYIDCDSKQDKVTKLMDIYSLLTIGSSMIFTQTKATADDLYKQLSAEGHKVSVLHGNLDNSERDRLMDEFRDGKSKVLITTNVIARGIDIPSVTMVVNFDVPLNAEGRPDPATYLHRIGRTGRFGRQGVSITFVHDKESYKQFQQIVSAFKEGITVTHVKTDDPEELEEIVTQALKA</sequence>
<dbReference type="SMART" id="SM00487">
    <property type="entry name" value="DEXDc"/>
    <property type="match status" value="1"/>
</dbReference>
<dbReference type="CDD" id="cd17963">
    <property type="entry name" value="DEADc_DDX19_DDX25"/>
    <property type="match status" value="1"/>
</dbReference>
<reference evidence="16" key="1">
    <citation type="submission" date="2014-02" db="EMBL/GenBank/DDBJ databases">
        <authorList>
            <person name="Genoscope - CEA"/>
        </authorList>
    </citation>
    <scope>NUCLEOTIDE SEQUENCE</scope>
    <source>
        <strain evidence="16">LS3</strain>
    </source>
</reference>
<accession>A0A060TFS5</accession>
<dbReference type="PROSITE" id="PS51194">
    <property type="entry name" value="HELICASE_CTER"/>
    <property type="match status" value="1"/>
</dbReference>
<dbReference type="InterPro" id="IPR014001">
    <property type="entry name" value="Helicase_ATP-bd"/>
</dbReference>
<feature type="short sequence motif" description="Q motif" evidence="10">
    <location>
        <begin position="123"/>
        <end position="151"/>
    </location>
</feature>
<evidence type="ECO:0000256" key="9">
    <source>
        <dbReference type="ARBA" id="ARBA00047984"/>
    </source>
</evidence>
<dbReference type="GO" id="GO:0005634">
    <property type="term" value="C:nucleus"/>
    <property type="evidence" value="ECO:0007669"/>
    <property type="project" value="UniProtKB-SubCell"/>
</dbReference>
<keyword evidence="5 11" id="KW-0347">Helicase</keyword>
<evidence type="ECO:0000256" key="1">
    <source>
        <dbReference type="ARBA" id="ARBA00004123"/>
    </source>
</evidence>
<evidence type="ECO:0000256" key="10">
    <source>
        <dbReference type="PROSITE-ProRule" id="PRU00552"/>
    </source>
</evidence>
<organism evidence="16">
    <name type="scientific">Blastobotrys adeninivorans</name>
    <name type="common">Yeast</name>
    <name type="synonym">Arxula adeninivorans</name>
    <dbReference type="NCBI Taxonomy" id="409370"/>
    <lineage>
        <taxon>Eukaryota</taxon>
        <taxon>Fungi</taxon>
        <taxon>Dikarya</taxon>
        <taxon>Ascomycota</taxon>
        <taxon>Saccharomycotina</taxon>
        <taxon>Dipodascomycetes</taxon>
        <taxon>Dipodascales</taxon>
        <taxon>Trichomonascaceae</taxon>
        <taxon>Blastobotrys</taxon>
    </lineage>
</organism>
<evidence type="ECO:0000259" key="15">
    <source>
        <dbReference type="PROSITE" id="PS51195"/>
    </source>
</evidence>
<evidence type="ECO:0000256" key="2">
    <source>
        <dbReference type="ARBA" id="ARBA00012552"/>
    </source>
</evidence>
<evidence type="ECO:0000256" key="8">
    <source>
        <dbReference type="ARBA" id="ARBA00023242"/>
    </source>
</evidence>
<dbReference type="SUPFAM" id="SSF52540">
    <property type="entry name" value="P-loop containing nucleoside triphosphate hydrolases"/>
    <property type="match status" value="1"/>
</dbReference>
<dbReference type="PROSITE" id="PS00039">
    <property type="entry name" value="DEAD_ATP_HELICASE"/>
    <property type="match status" value="1"/>
</dbReference>
<name>A0A060TFS5_BLAAD</name>
<feature type="domain" description="Helicase C-terminal" evidence="14">
    <location>
        <begin position="334"/>
        <end position="502"/>
    </location>
</feature>
<gene>
    <name evidence="16" type="ORF">GNLVRS02_ARAD1D25454g</name>
</gene>
<evidence type="ECO:0000256" key="11">
    <source>
        <dbReference type="RuleBase" id="RU000492"/>
    </source>
</evidence>
<keyword evidence="3 11" id="KW-0547">Nucleotide-binding</keyword>
<feature type="domain" description="Helicase ATP-binding" evidence="13">
    <location>
        <begin position="156"/>
        <end position="323"/>
    </location>
</feature>
<keyword evidence="4 11" id="KW-0378">Hydrolase</keyword>
<dbReference type="GO" id="GO:0016787">
    <property type="term" value="F:hydrolase activity"/>
    <property type="evidence" value="ECO:0007669"/>
    <property type="project" value="UniProtKB-KW"/>
</dbReference>
<keyword evidence="8" id="KW-0539">Nucleus</keyword>
<dbReference type="InterPro" id="IPR000629">
    <property type="entry name" value="RNA-helicase_DEAD-box_CS"/>
</dbReference>
<dbReference type="InterPro" id="IPR014014">
    <property type="entry name" value="RNA_helicase_DEAD_Q_motif"/>
</dbReference>
<dbReference type="FunFam" id="3.40.50.300:FF:000849">
    <property type="entry name" value="ATP-dependent RNA helicase DBP5"/>
    <property type="match status" value="1"/>
</dbReference>
<dbReference type="GO" id="GO:0005524">
    <property type="term" value="F:ATP binding"/>
    <property type="evidence" value="ECO:0007669"/>
    <property type="project" value="UniProtKB-KW"/>
</dbReference>
<evidence type="ECO:0000256" key="4">
    <source>
        <dbReference type="ARBA" id="ARBA00022801"/>
    </source>
</evidence>
<evidence type="ECO:0000256" key="7">
    <source>
        <dbReference type="ARBA" id="ARBA00022884"/>
    </source>
</evidence>
<evidence type="ECO:0000259" key="13">
    <source>
        <dbReference type="PROSITE" id="PS51192"/>
    </source>
</evidence>
<dbReference type="EMBL" id="HG937694">
    <property type="protein sequence ID" value="CDP38041.1"/>
    <property type="molecule type" value="Genomic_DNA"/>
</dbReference>
<dbReference type="AlphaFoldDB" id="A0A060TFS5"/>
<comment type="similarity">
    <text evidence="11">Belongs to the DEAD box helicase family.</text>
</comment>
<feature type="compositionally biased region" description="Basic and acidic residues" evidence="12">
    <location>
        <begin position="43"/>
        <end position="93"/>
    </location>
</feature>
<keyword evidence="6 11" id="KW-0067">ATP-binding</keyword>
<dbReference type="GO" id="GO:0003724">
    <property type="term" value="F:RNA helicase activity"/>
    <property type="evidence" value="ECO:0007669"/>
    <property type="project" value="UniProtKB-EC"/>
</dbReference>
<keyword evidence="7" id="KW-0694">RNA-binding</keyword>
<dbReference type="Pfam" id="PF00271">
    <property type="entry name" value="Helicase_C"/>
    <property type="match status" value="1"/>
</dbReference>
<protein>
    <recommendedName>
        <fullName evidence="2">RNA helicase</fullName>
        <ecNumber evidence="2">3.6.4.13</ecNumber>
    </recommendedName>
</protein>
<proteinExistence type="inferred from homology"/>
<comment type="catalytic activity">
    <reaction evidence="9">
        <text>ATP + H2O = ADP + phosphate + H(+)</text>
        <dbReference type="Rhea" id="RHEA:13065"/>
        <dbReference type="ChEBI" id="CHEBI:15377"/>
        <dbReference type="ChEBI" id="CHEBI:15378"/>
        <dbReference type="ChEBI" id="CHEBI:30616"/>
        <dbReference type="ChEBI" id="CHEBI:43474"/>
        <dbReference type="ChEBI" id="CHEBI:456216"/>
        <dbReference type="EC" id="3.6.4.13"/>
    </reaction>
</comment>
<evidence type="ECO:0000256" key="3">
    <source>
        <dbReference type="ARBA" id="ARBA00022741"/>
    </source>
</evidence>
<dbReference type="GO" id="GO:0003723">
    <property type="term" value="F:RNA binding"/>
    <property type="evidence" value="ECO:0007669"/>
    <property type="project" value="UniProtKB-KW"/>
</dbReference>
<evidence type="ECO:0000256" key="6">
    <source>
        <dbReference type="ARBA" id="ARBA00022840"/>
    </source>
</evidence>
<dbReference type="PANTHER" id="PTHR47958">
    <property type="entry name" value="ATP-DEPENDENT RNA HELICASE DBP3"/>
    <property type="match status" value="1"/>
</dbReference>
<dbReference type="Gene3D" id="3.40.50.300">
    <property type="entry name" value="P-loop containing nucleotide triphosphate hydrolases"/>
    <property type="match status" value="2"/>
</dbReference>
<dbReference type="InterPro" id="IPR011545">
    <property type="entry name" value="DEAD/DEAH_box_helicase_dom"/>
</dbReference>
<dbReference type="PROSITE" id="PS51195">
    <property type="entry name" value="Q_MOTIF"/>
    <property type="match status" value="1"/>
</dbReference>
<dbReference type="InterPro" id="IPR027417">
    <property type="entry name" value="P-loop_NTPase"/>
</dbReference>
<dbReference type="EC" id="3.6.4.13" evidence="2"/>
<feature type="domain" description="DEAD-box RNA helicase Q" evidence="15">
    <location>
        <begin position="123"/>
        <end position="151"/>
    </location>
</feature>
<dbReference type="SMART" id="SM00490">
    <property type="entry name" value="HELICc"/>
    <property type="match status" value="1"/>
</dbReference>
<evidence type="ECO:0000313" key="16">
    <source>
        <dbReference type="EMBL" id="CDP38041.1"/>
    </source>
</evidence>
<dbReference type="InterPro" id="IPR001650">
    <property type="entry name" value="Helicase_C-like"/>
</dbReference>
<comment type="subcellular location">
    <subcellularLocation>
        <location evidence="1">Nucleus</location>
    </subcellularLocation>
</comment>
<evidence type="ECO:0000256" key="12">
    <source>
        <dbReference type="SAM" id="MobiDB-lite"/>
    </source>
</evidence>
<evidence type="ECO:0000256" key="5">
    <source>
        <dbReference type="ARBA" id="ARBA00022806"/>
    </source>
</evidence>
<reference evidence="16" key="2">
    <citation type="submission" date="2014-06" db="EMBL/GenBank/DDBJ databases">
        <title>The complete genome of Blastobotrys (Arxula) adeninivorans LS3 - a yeast of biotechnological interest.</title>
        <authorList>
            <person name="Kunze G."/>
            <person name="Gaillardin C."/>
            <person name="Czernicka M."/>
            <person name="Durrens P."/>
            <person name="Martin T."/>
            <person name="Boer E."/>
            <person name="Gabaldon T."/>
            <person name="Cruz J."/>
            <person name="Talla E."/>
            <person name="Marck C."/>
            <person name="Goffeau A."/>
            <person name="Barbe V."/>
            <person name="Baret P."/>
            <person name="Baronian K."/>
            <person name="Beier S."/>
            <person name="Bleykasten C."/>
            <person name="Bode R."/>
            <person name="Casaregola S."/>
            <person name="Despons L."/>
            <person name="Fairhead C."/>
            <person name="Giersberg M."/>
            <person name="Gierski P."/>
            <person name="Hahnel U."/>
            <person name="Hartmann A."/>
            <person name="Jankowska D."/>
            <person name="Jubin C."/>
            <person name="Jung P."/>
            <person name="Lafontaine I."/>
            <person name="Leh-Louis V."/>
            <person name="Lemaire M."/>
            <person name="Marcet-Houben M."/>
            <person name="Mascher M."/>
            <person name="Morel G."/>
            <person name="Richard G.-F."/>
            <person name="Riechen J."/>
            <person name="Sacerdot C."/>
            <person name="Sarkar A."/>
            <person name="Savel G."/>
            <person name="Schacherer J."/>
            <person name="Sherman D."/>
            <person name="Straub M.-L."/>
            <person name="Stein N."/>
            <person name="Thierry A."/>
            <person name="Trautwein-Schult A."/>
            <person name="Westhof E."/>
            <person name="Worch S."/>
            <person name="Dujon B."/>
            <person name="Souciet J.-L."/>
            <person name="Wincker P."/>
            <person name="Scholz U."/>
            <person name="Neuveglise N."/>
        </authorList>
    </citation>
    <scope>NUCLEOTIDE SEQUENCE</scope>
    <source>
        <strain evidence="16">LS3</strain>
    </source>
</reference>
<dbReference type="PhylomeDB" id="A0A060TFS5"/>
<feature type="compositionally biased region" description="Basic and acidic residues" evidence="12">
    <location>
        <begin position="1"/>
        <end position="14"/>
    </location>
</feature>
<dbReference type="CDD" id="cd18787">
    <property type="entry name" value="SF2_C_DEAD"/>
    <property type="match status" value="1"/>
</dbReference>
<dbReference type="PROSITE" id="PS51192">
    <property type="entry name" value="HELICASE_ATP_BIND_1"/>
    <property type="match status" value="1"/>
</dbReference>